<evidence type="ECO:0000256" key="10">
    <source>
        <dbReference type="ARBA" id="ARBA00022898"/>
    </source>
</evidence>
<keyword evidence="7 17" id="KW-0032">Aminotransferase</keyword>
<comment type="pathway">
    <text evidence="5 17">Amino-acid biosynthesis; L-leucine biosynthesis; L-leucine from 3-methyl-2-oxobutanoate: step 4/4.</text>
</comment>
<name>A0A3A4R3H2_9BACT</name>
<dbReference type="InterPro" id="IPR018300">
    <property type="entry name" value="Aminotrans_IV_CS"/>
</dbReference>
<dbReference type="Pfam" id="PF01063">
    <property type="entry name" value="Aminotran_4"/>
    <property type="match status" value="1"/>
</dbReference>
<dbReference type="InterPro" id="IPR050571">
    <property type="entry name" value="Class-IV_PLP-Dep_Aminotrnsfr"/>
</dbReference>
<keyword evidence="11 17" id="KW-0100">Branched-chain amino acid biosynthesis</keyword>
<keyword evidence="10 16" id="KW-0663">Pyridoxal phosphate</keyword>
<evidence type="ECO:0000256" key="14">
    <source>
        <dbReference type="ARBA" id="ARBA00049229"/>
    </source>
</evidence>
<reference evidence="18 19" key="1">
    <citation type="journal article" date="2017" name="ISME J.">
        <title>Energy and carbon metabolisms in a deep terrestrial subsurface fluid microbial community.</title>
        <authorList>
            <person name="Momper L."/>
            <person name="Jungbluth S.P."/>
            <person name="Lee M.D."/>
            <person name="Amend J.P."/>
        </authorList>
    </citation>
    <scope>NUCLEOTIDE SEQUENCE [LARGE SCALE GENOMIC DNA]</scope>
    <source>
        <strain evidence="18">SURF_26</strain>
    </source>
</reference>
<evidence type="ECO:0000256" key="5">
    <source>
        <dbReference type="ARBA" id="ARBA00005072"/>
    </source>
</evidence>
<dbReference type="EC" id="2.6.1.42" evidence="17"/>
<dbReference type="FunFam" id="3.20.10.10:FF:000001">
    <property type="entry name" value="Branched-chain-amino-acid aminotransferase"/>
    <property type="match status" value="1"/>
</dbReference>
<dbReference type="GO" id="GO:0009098">
    <property type="term" value="P:L-leucine biosynthetic process"/>
    <property type="evidence" value="ECO:0007669"/>
    <property type="project" value="UniProtKB-UniPathway"/>
</dbReference>
<dbReference type="AlphaFoldDB" id="A0A3A4R3H2"/>
<dbReference type="GO" id="GO:0052654">
    <property type="term" value="F:L-leucine-2-oxoglutarate transaminase activity"/>
    <property type="evidence" value="ECO:0007669"/>
    <property type="project" value="RHEA"/>
</dbReference>
<dbReference type="NCBIfam" id="TIGR01122">
    <property type="entry name" value="ilvE_I"/>
    <property type="match status" value="1"/>
</dbReference>
<dbReference type="GO" id="GO:0009099">
    <property type="term" value="P:L-valine biosynthetic process"/>
    <property type="evidence" value="ECO:0007669"/>
    <property type="project" value="UniProtKB-UniPathway"/>
</dbReference>
<evidence type="ECO:0000313" key="18">
    <source>
        <dbReference type="EMBL" id="RJP59519.1"/>
    </source>
</evidence>
<dbReference type="Proteomes" id="UP000266426">
    <property type="component" value="Unassembled WGS sequence"/>
</dbReference>
<dbReference type="InterPro" id="IPR043132">
    <property type="entry name" value="BCAT-like_C"/>
</dbReference>
<evidence type="ECO:0000256" key="3">
    <source>
        <dbReference type="ARBA" id="ARBA00004824"/>
    </source>
</evidence>
<evidence type="ECO:0000313" key="19">
    <source>
        <dbReference type="Proteomes" id="UP000266426"/>
    </source>
</evidence>
<comment type="cofactor">
    <cofactor evidence="1 16">
        <name>pyridoxal 5'-phosphate</name>
        <dbReference type="ChEBI" id="CHEBI:597326"/>
    </cofactor>
</comment>
<evidence type="ECO:0000256" key="12">
    <source>
        <dbReference type="ARBA" id="ARBA00048212"/>
    </source>
</evidence>
<evidence type="ECO:0000256" key="1">
    <source>
        <dbReference type="ARBA" id="ARBA00001933"/>
    </source>
</evidence>
<comment type="function">
    <text evidence="2 17">Acts on leucine, isoleucine and valine.</text>
</comment>
<organism evidence="18 19">
    <name type="scientific">Candidatus Auribacter fodinae</name>
    <dbReference type="NCBI Taxonomy" id="2093366"/>
    <lineage>
        <taxon>Bacteria</taxon>
        <taxon>Pseudomonadati</taxon>
        <taxon>Candidatus Auribacterota</taxon>
        <taxon>Candidatus Auribacteria</taxon>
        <taxon>Candidatus Auribacterales</taxon>
        <taxon>Candidatus Auribacteraceae</taxon>
        <taxon>Candidatus Auribacter</taxon>
    </lineage>
</organism>
<dbReference type="UniPathway" id="UPA00047">
    <property type="reaction ID" value="UER00058"/>
</dbReference>
<evidence type="ECO:0000256" key="8">
    <source>
        <dbReference type="ARBA" id="ARBA00022605"/>
    </source>
</evidence>
<evidence type="ECO:0000256" key="17">
    <source>
        <dbReference type="RuleBase" id="RU364094"/>
    </source>
</evidence>
<dbReference type="InterPro" id="IPR005785">
    <property type="entry name" value="B_amino_transI"/>
</dbReference>
<comment type="pathway">
    <text evidence="4 17">Amino-acid biosynthesis; L-valine biosynthesis; L-valine from pyruvate: step 4/4.</text>
</comment>
<comment type="caution">
    <text evidence="18">The sequence shown here is derived from an EMBL/GenBank/DDBJ whole genome shotgun (WGS) entry which is preliminary data.</text>
</comment>
<evidence type="ECO:0000256" key="11">
    <source>
        <dbReference type="ARBA" id="ARBA00023304"/>
    </source>
</evidence>
<dbReference type="PANTHER" id="PTHR42743:SF11">
    <property type="entry name" value="AMINODEOXYCHORISMATE LYASE"/>
    <property type="match status" value="1"/>
</dbReference>
<evidence type="ECO:0000256" key="13">
    <source>
        <dbReference type="ARBA" id="ARBA00048798"/>
    </source>
</evidence>
<gene>
    <name evidence="17" type="primary">ilvE</name>
    <name evidence="18" type="ORF">C4541_05710</name>
</gene>
<dbReference type="NCBIfam" id="NF005146">
    <property type="entry name" value="PRK06606.1"/>
    <property type="match status" value="1"/>
</dbReference>
<dbReference type="InterPro" id="IPR001544">
    <property type="entry name" value="Aminotrans_IV"/>
</dbReference>
<evidence type="ECO:0000256" key="6">
    <source>
        <dbReference type="ARBA" id="ARBA00009320"/>
    </source>
</evidence>
<dbReference type="UniPathway" id="UPA00049">
    <property type="reaction ID" value="UER00062"/>
</dbReference>
<dbReference type="EMBL" id="QZJZ01000047">
    <property type="protein sequence ID" value="RJP59519.1"/>
    <property type="molecule type" value="Genomic_DNA"/>
</dbReference>
<comment type="similarity">
    <text evidence="6 15">Belongs to the class-IV pyridoxal-phosphate-dependent aminotransferase family.</text>
</comment>
<dbReference type="GO" id="GO:0052656">
    <property type="term" value="F:L-isoleucine-2-oxoglutarate transaminase activity"/>
    <property type="evidence" value="ECO:0007669"/>
    <property type="project" value="RHEA"/>
</dbReference>
<dbReference type="InterPro" id="IPR033939">
    <property type="entry name" value="BCAT_family"/>
</dbReference>
<dbReference type="SUPFAM" id="SSF56752">
    <property type="entry name" value="D-aminoacid aminotransferase-like PLP-dependent enzymes"/>
    <property type="match status" value="1"/>
</dbReference>
<dbReference type="PROSITE" id="PS00770">
    <property type="entry name" value="AA_TRANSFER_CLASS_4"/>
    <property type="match status" value="1"/>
</dbReference>
<dbReference type="GO" id="GO:0052655">
    <property type="term" value="F:L-valine-2-oxoglutarate transaminase activity"/>
    <property type="evidence" value="ECO:0007669"/>
    <property type="project" value="RHEA"/>
</dbReference>
<dbReference type="Gene3D" id="3.30.470.10">
    <property type="match status" value="1"/>
</dbReference>
<evidence type="ECO:0000256" key="7">
    <source>
        <dbReference type="ARBA" id="ARBA00022576"/>
    </source>
</evidence>
<dbReference type="CDD" id="cd01557">
    <property type="entry name" value="BCAT_beta_family"/>
    <property type="match status" value="1"/>
</dbReference>
<keyword evidence="9 17" id="KW-0808">Transferase</keyword>
<dbReference type="InterPro" id="IPR036038">
    <property type="entry name" value="Aminotransferase-like"/>
</dbReference>
<dbReference type="InterPro" id="IPR043131">
    <property type="entry name" value="BCAT-like_N"/>
</dbReference>
<comment type="pathway">
    <text evidence="3 17">Amino-acid biosynthesis; L-isoleucine biosynthesis; L-isoleucine from 2-oxobutanoate: step 4/4.</text>
</comment>
<dbReference type="UniPathway" id="UPA00048">
    <property type="reaction ID" value="UER00073"/>
</dbReference>
<evidence type="ECO:0000256" key="9">
    <source>
        <dbReference type="ARBA" id="ARBA00022679"/>
    </source>
</evidence>
<comment type="catalytic activity">
    <reaction evidence="14 17">
        <text>L-leucine + 2-oxoglutarate = 4-methyl-2-oxopentanoate + L-glutamate</text>
        <dbReference type="Rhea" id="RHEA:18321"/>
        <dbReference type="ChEBI" id="CHEBI:16810"/>
        <dbReference type="ChEBI" id="CHEBI:17865"/>
        <dbReference type="ChEBI" id="CHEBI:29985"/>
        <dbReference type="ChEBI" id="CHEBI:57427"/>
        <dbReference type="EC" id="2.6.1.42"/>
    </reaction>
</comment>
<protein>
    <recommendedName>
        <fullName evidence="17">Branched-chain-amino-acid aminotransferase</fullName>
        <shortName evidence="17">BCAT</shortName>
        <ecNumber evidence="17">2.6.1.42</ecNumber>
    </recommendedName>
</protein>
<accession>A0A3A4R3H2</accession>
<comment type="catalytic activity">
    <reaction evidence="13 17">
        <text>L-isoleucine + 2-oxoglutarate = (S)-3-methyl-2-oxopentanoate + L-glutamate</text>
        <dbReference type="Rhea" id="RHEA:24801"/>
        <dbReference type="ChEBI" id="CHEBI:16810"/>
        <dbReference type="ChEBI" id="CHEBI:29985"/>
        <dbReference type="ChEBI" id="CHEBI:35146"/>
        <dbReference type="ChEBI" id="CHEBI:58045"/>
        <dbReference type="EC" id="2.6.1.42"/>
    </reaction>
</comment>
<proteinExistence type="inferred from homology"/>
<keyword evidence="8 17" id="KW-0028">Amino-acid biosynthesis</keyword>
<comment type="catalytic activity">
    <reaction evidence="12 17">
        <text>L-valine + 2-oxoglutarate = 3-methyl-2-oxobutanoate + L-glutamate</text>
        <dbReference type="Rhea" id="RHEA:24813"/>
        <dbReference type="ChEBI" id="CHEBI:11851"/>
        <dbReference type="ChEBI" id="CHEBI:16810"/>
        <dbReference type="ChEBI" id="CHEBI:29985"/>
        <dbReference type="ChEBI" id="CHEBI:57762"/>
        <dbReference type="EC" id="2.6.1.42"/>
    </reaction>
</comment>
<evidence type="ECO:0000256" key="2">
    <source>
        <dbReference type="ARBA" id="ARBA00003109"/>
    </source>
</evidence>
<dbReference type="GO" id="GO:0005829">
    <property type="term" value="C:cytosol"/>
    <property type="evidence" value="ECO:0007669"/>
    <property type="project" value="TreeGrafter"/>
</dbReference>
<dbReference type="GO" id="GO:0009097">
    <property type="term" value="P:isoleucine biosynthetic process"/>
    <property type="evidence" value="ECO:0007669"/>
    <property type="project" value="UniProtKB-UniPathway"/>
</dbReference>
<dbReference type="PANTHER" id="PTHR42743">
    <property type="entry name" value="AMINO-ACID AMINOTRANSFERASE"/>
    <property type="match status" value="1"/>
</dbReference>
<evidence type="ECO:0000256" key="16">
    <source>
        <dbReference type="RuleBase" id="RU004516"/>
    </source>
</evidence>
<evidence type="ECO:0000256" key="15">
    <source>
        <dbReference type="RuleBase" id="RU004106"/>
    </source>
</evidence>
<sequence>MAFYADKIWYDGKFVPWNDAQVHILAHSIHYGTCAFDSVRCYKTPKGSVLLRMRDHLKRLYDSCKIYYMDIPYTIEELETALIELIRINKLEEAYVRPFAFRGFGTLGLNPFASPMHVALAAWDWGKYLGEEAMEKGISVQVSSWHRAAPNTTPTLAKVAANYMNSQLIKMEAVKNGYDEGIALDSFGYVSEGSGENIFIVRNGTIYTPPTTSAILPGITRHCVFMLARDLDIRIEKHILPRESLYIADEVFLTGTAAEITPVTKVDDIIVADGKRGPITKRIQDRFFSIVNGSYEDKHNWLTYL</sequence>
<dbReference type="Gene3D" id="3.20.10.10">
    <property type="entry name" value="D-amino Acid Aminotransferase, subunit A, domain 2"/>
    <property type="match status" value="1"/>
</dbReference>
<evidence type="ECO:0000256" key="4">
    <source>
        <dbReference type="ARBA" id="ARBA00004931"/>
    </source>
</evidence>